<feature type="region of interest" description="Disordered" evidence="1">
    <location>
        <begin position="75"/>
        <end position="120"/>
    </location>
</feature>
<organism evidence="2">
    <name type="scientific">Anthurium amnicola</name>
    <dbReference type="NCBI Taxonomy" id="1678845"/>
    <lineage>
        <taxon>Eukaryota</taxon>
        <taxon>Viridiplantae</taxon>
        <taxon>Streptophyta</taxon>
        <taxon>Embryophyta</taxon>
        <taxon>Tracheophyta</taxon>
        <taxon>Spermatophyta</taxon>
        <taxon>Magnoliopsida</taxon>
        <taxon>Liliopsida</taxon>
        <taxon>Araceae</taxon>
        <taxon>Pothoideae</taxon>
        <taxon>Potheae</taxon>
        <taxon>Anthurium</taxon>
    </lineage>
</organism>
<gene>
    <name evidence="2" type="primary">CCDC6_2</name>
    <name evidence="2" type="ORF">g.90743</name>
</gene>
<name>A0A1D1XLB7_9ARAE</name>
<sequence length="120" mass="12580">LSDADGFVNRSPMFLSPTHASTSGLLLQIFHSTSSDITEPPTPLPRASVPSLCSPCSAVADPAATLTGTECPLPDQSAAPDSCQRPLPPCSSRISQDPPRQELAAPQIYHLATRSERGEG</sequence>
<protein>
    <submittedName>
        <fullName evidence="2">Coiled-coil domain-containing protein 6</fullName>
    </submittedName>
</protein>
<dbReference type="AlphaFoldDB" id="A0A1D1XLB7"/>
<feature type="non-terminal residue" evidence="2">
    <location>
        <position position="1"/>
    </location>
</feature>
<reference evidence="2" key="1">
    <citation type="submission" date="2015-07" db="EMBL/GenBank/DDBJ databases">
        <title>Transcriptome Assembly of Anthurium amnicola.</title>
        <authorList>
            <person name="Suzuki J."/>
        </authorList>
    </citation>
    <scope>NUCLEOTIDE SEQUENCE</scope>
</reference>
<proteinExistence type="predicted"/>
<accession>A0A1D1XLB7</accession>
<evidence type="ECO:0000256" key="1">
    <source>
        <dbReference type="SAM" id="MobiDB-lite"/>
    </source>
</evidence>
<feature type="non-terminal residue" evidence="2">
    <location>
        <position position="120"/>
    </location>
</feature>
<evidence type="ECO:0000313" key="2">
    <source>
        <dbReference type="EMBL" id="JAT43187.1"/>
    </source>
</evidence>
<dbReference type="EMBL" id="GDJX01024749">
    <property type="protein sequence ID" value="JAT43187.1"/>
    <property type="molecule type" value="Transcribed_RNA"/>
</dbReference>